<dbReference type="InterPro" id="IPR050901">
    <property type="entry name" value="BP-dep_ABC_trans_perm"/>
</dbReference>
<comment type="subcellular location">
    <subcellularLocation>
        <location evidence="1">Cell membrane</location>
        <topology evidence="1">Multi-pass membrane protein</topology>
    </subcellularLocation>
</comment>
<dbReference type="GO" id="GO:0055085">
    <property type="term" value="P:transmembrane transport"/>
    <property type="evidence" value="ECO:0007669"/>
    <property type="project" value="InterPro"/>
</dbReference>
<feature type="transmembrane region" description="Helical" evidence="7">
    <location>
        <begin position="183"/>
        <end position="208"/>
    </location>
</feature>
<reference evidence="9" key="1">
    <citation type="journal article" date="2014" name="Front. Microbiol.">
        <title>High frequency of phylogenetically diverse reductive dehalogenase-homologous genes in deep subseafloor sedimentary metagenomes.</title>
        <authorList>
            <person name="Kawai M."/>
            <person name="Futagami T."/>
            <person name="Toyoda A."/>
            <person name="Takaki Y."/>
            <person name="Nishi S."/>
            <person name="Hori S."/>
            <person name="Arai W."/>
            <person name="Tsubouchi T."/>
            <person name="Morono Y."/>
            <person name="Uchiyama I."/>
            <person name="Ito T."/>
            <person name="Fujiyama A."/>
            <person name="Inagaki F."/>
            <person name="Takami H."/>
        </authorList>
    </citation>
    <scope>NUCLEOTIDE SEQUENCE</scope>
    <source>
        <strain evidence="9">Expedition CK06-06</strain>
    </source>
</reference>
<sequence length="214" mass="24077">MKSLMKRFIARLLFALLVATIVLYAVFPFYFAIVSSLKSGTDLFRVDYWPVAAKTSNYARIFVEQPFGRNIFNSFVVALSVVALGLLLGITAAYALARVHFRGRKLLLLTILAVSMFPQVAVLSGMFELIRSLGLYNHPLSLVLSYMIFILPFTVWVLAVFMRGLPRDLEDAAAMDGARPWVIVTRIFMPMMWPVMASTGMLAFIAAWNEFLFA</sequence>
<gene>
    <name evidence="9" type="ORF">S01H4_39561</name>
</gene>
<dbReference type="GO" id="GO:0005886">
    <property type="term" value="C:plasma membrane"/>
    <property type="evidence" value="ECO:0007669"/>
    <property type="project" value="UniProtKB-SubCell"/>
</dbReference>
<evidence type="ECO:0000256" key="6">
    <source>
        <dbReference type="ARBA" id="ARBA00023136"/>
    </source>
</evidence>
<evidence type="ECO:0000256" key="3">
    <source>
        <dbReference type="ARBA" id="ARBA00022475"/>
    </source>
</evidence>
<protein>
    <recommendedName>
        <fullName evidence="8">ABC transmembrane type-1 domain-containing protein</fullName>
    </recommendedName>
</protein>
<dbReference type="CDD" id="cd06261">
    <property type="entry name" value="TM_PBP2"/>
    <property type="match status" value="1"/>
</dbReference>
<dbReference type="AlphaFoldDB" id="X1BX61"/>
<feature type="transmembrane region" description="Helical" evidence="7">
    <location>
        <begin position="71"/>
        <end position="94"/>
    </location>
</feature>
<dbReference type="InterPro" id="IPR000515">
    <property type="entry name" value="MetI-like"/>
</dbReference>
<evidence type="ECO:0000313" key="9">
    <source>
        <dbReference type="EMBL" id="GAH00376.1"/>
    </source>
</evidence>
<evidence type="ECO:0000259" key="8">
    <source>
        <dbReference type="PROSITE" id="PS50928"/>
    </source>
</evidence>
<accession>X1BX61</accession>
<evidence type="ECO:0000256" key="5">
    <source>
        <dbReference type="ARBA" id="ARBA00022989"/>
    </source>
</evidence>
<feature type="non-terminal residue" evidence="9">
    <location>
        <position position="214"/>
    </location>
</feature>
<evidence type="ECO:0000256" key="1">
    <source>
        <dbReference type="ARBA" id="ARBA00004651"/>
    </source>
</evidence>
<organism evidence="9">
    <name type="scientific">marine sediment metagenome</name>
    <dbReference type="NCBI Taxonomy" id="412755"/>
    <lineage>
        <taxon>unclassified sequences</taxon>
        <taxon>metagenomes</taxon>
        <taxon>ecological metagenomes</taxon>
    </lineage>
</organism>
<dbReference type="InterPro" id="IPR035906">
    <property type="entry name" value="MetI-like_sf"/>
</dbReference>
<feature type="transmembrane region" description="Helical" evidence="7">
    <location>
        <begin position="139"/>
        <end position="162"/>
    </location>
</feature>
<comment type="caution">
    <text evidence="9">The sequence shown here is derived from an EMBL/GenBank/DDBJ whole genome shotgun (WGS) entry which is preliminary data.</text>
</comment>
<evidence type="ECO:0000256" key="2">
    <source>
        <dbReference type="ARBA" id="ARBA00022448"/>
    </source>
</evidence>
<feature type="domain" description="ABC transmembrane type-1" evidence="8">
    <location>
        <begin position="71"/>
        <end position="214"/>
    </location>
</feature>
<dbReference type="PROSITE" id="PS50928">
    <property type="entry name" value="ABC_TM1"/>
    <property type="match status" value="1"/>
</dbReference>
<keyword evidence="6 7" id="KW-0472">Membrane</keyword>
<dbReference type="SUPFAM" id="SSF161098">
    <property type="entry name" value="MetI-like"/>
    <property type="match status" value="1"/>
</dbReference>
<dbReference type="EMBL" id="BART01021448">
    <property type="protein sequence ID" value="GAH00376.1"/>
    <property type="molecule type" value="Genomic_DNA"/>
</dbReference>
<evidence type="ECO:0000256" key="4">
    <source>
        <dbReference type="ARBA" id="ARBA00022692"/>
    </source>
</evidence>
<keyword evidence="4 7" id="KW-0812">Transmembrane</keyword>
<evidence type="ECO:0000256" key="7">
    <source>
        <dbReference type="SAM" id="Phobius"/>
    </source>
</evidence>
<keyword evidence="2" id="KW-0813">Transport</keyword>
<dbReference type="Gene3D" id="1.10.3720.10">
    <property type="entry name" value="MetI-like"/>
    <property type="match status" value="1"/>
</dbReference>
<proteinExistence type="predicted"/>
<keyword evidence="3" id="KW-1003">Cell membrane</keyword>
<dbReference type="Pfam" id="PF00528">
    <property type="entry name" value="BPD_transp_1"/>
    <property type="match status" value="1"/>
</dbReference>
<feature type="transmembrane region" description="Helical" evidence="7">
    <location>
        <begin position="12"/>
        <end position="33"/>
    </location>
</feature>
<feature type="transmembrane region" description="Helical" evidence="7">
    <location>
        <begin position="106"/>
        <end position="127"/>
    </location>
</feature>
<keyword evidence="5 7" id="KW-1133">Transmembrane helix</keyword>
<dbReference type="PANTHER" id="PTHR32243">
    <property type="entry name" value="MALTOSE TRANSPORT SYSTEM PERMEASE-RELATED"/>
    <property type="match status" value="1"/>
</dbReference>
<dbReference type="PANTHER" id="PTHR32243:SF18">
    <property type="entry name" value="INNER MEMBRANE ABC TRANSPORTER PERMEASE PROTEIN YCJP"/>
    <property type="match status" value="1"/>
</dbReference>
<name>X1BX61_9ZZZZ</name>